<accession>A0ABV3DD01</accession>
<name>A0ABV3DD01_9ACTN</name>
<dbReference type="Proteomes" id="UP001551482">
    <property type="component" value="Unassembled WGS sequence"/>
</dbReference>
<evidence type="ECO:0008006" key="3">
    <source>
        <dbReference type="Google" id="ProtNLM"/>
    </source>
</evidence>
<protein>
    <recommendedName>
        <fullName evidence="3">DUF2867 domain-containing protein</fullName>
    </recommendedName>
</protein>
<proteinExistence type="predicted"/>
<dbReference type="EMBL" id="JBEZFP010000008">
    <property type="protein sequence ID" value="MEU8132859.1"/>
    <property type="molecule type" value="Genomic_DNA"/>
</dbReference>
<evidence type="ECO:0000313" key="2">
    <source>
        <dbReference type="Proteomes" id="UP001551482"/>
    </source>
</evidence>
<comment type="caution">
    <text evidence="1">The sequence shown here is derived from an EMBL/GenBank/DDBJ whole genome shotgun (WGS) entry which is preliminary data.</text>
</comment>
<reference evidence="1 2" key="1">
    <citation type="submission" date="2024-06" db="EMBL/GenBank/DDBJ databases">
        <title>The Natural Products Discovery Center: Release of the First 8490 Sequenced Strains for Exploring Actinobacteria Biosynthetic Diversity.</title>
        <authorList>
            <person name="Kalkreuter E."/>
            <person name="Kautsar S.A."/>
            <person name="Yang D."/>
            <person name="Bader C.D."/>
            <person name="Teijaro C.N."/>
            <person name="Fluegel L."/>
            <person name="Davis C.M."/>
            <person name="Simpson J.R."/>
            <person name="Lauterbach L."/>
            <person name="Steele A.D."/>
            <person name="Gui C."/>
            <person name="Meng S."/>
            <person name="Li G."/>
            <person name="Viehrig K."/>
            <person name="Ye F."/>
            <person name="Su P."/>
            <person name="Kiefer A.F."/>
            <person name="Nichols A."/>
            <person name="Cepeda A.J."/>
            <person name="Yan W."/>
            <person name="Fan B."/>
            <person name="Jiang Y."/>
            <person name="Adhikari A."/>
            <person name="Zheng C.-J."/>
            <person name="Schuster L."/>
            <person name="Cowan T.M."/>
            <person name="Smanski M.J."/>
            <person name="Chevrette M.G."/>
            <person name="De Carvalho L.P.S."/>
            <person name="Shen B."/>
        </authorList>
    </citation>
    <scope>NUCLEOTIDE SEQUENCE [LARGE SCALE GENOMIC DNA]</scope>
    <source>
        <strain evidence="1 2">NPDC048946</strain>
    </source>
</reference>
<sequence>MRLDDVLPEWHFRERHTIEIDAYADTVFRAIEELTWREVPVFRRLMALRFVGRDATADPRILSSMTKDGFTVLDRSDNELVIGFLSTRTGRRVPIAGELPADAMRAFDEPGHLKIVFNFLRRGSTVTTETRVWATDERSRRVFRAYWAVIRPPSGLIRRVWLRAIRERAENEPVFL</sequence>
<organism evidence="1 2">
    <name type="scientific">Streptodolium elevatio</name>
    <dbReference type="NCBI Taxonomy" id="3157996"/>
    <lineage>
        <taxon>Bacteria</taxon>
        <taxon>Bacillati</taxon>
        <taxon>Actinomycetota</taxon>
        <taxon>Actinomycetes</taxon>
        <taxon>Kitasatosporales</taxon>
        <taxon>Streptomycetaceae</taxon>
        <taxon>Streptodolium</taxon>
    </lineage>
</organism>
<gene>
    <name evidence="1" type="ORF">AB0C36_05055</name>
</gene>
<evidence type="ECO:0000313" key="1">
    <source>
        <dbReference type="EMBL" id="MEU8132859.1"/>
    </source>
</evidence>
<keyword evidence="2" id="KW-1185">Reference proteome</keyword>
<dbReference type="RefSeq" id="WP_358349373.1">
    <property type="nucleotide sequence ID" value="NZ_JBEZFP010000008.1"/>
</dbReference>